<evidence type="ECO:0000259" key="4">
    <source>
        <dbReference type="Pfam" id="PF04586"/>
    </source>
</evidence>
<dbReference type="PATRIC" id="fig|1122219.3.peg.1841"/>
<evidence type="ECO:0000256" key="3">
    <source>
        <dbReference type="ARBA" id="ARBA00022801"/>
    </source>
</evidence>
<keyword evidence="3" id="KW-0378">Hydrolase</keyword>
<proteinExistence type="predicted"/>
<evidence type="ECO:0000256" key="1">
    <source>
        <dbReference type="ARBA" id="ARBA00022612"/>
    </source>
</evidence>
<evidence type="ECO:0000313" key="5">
    <source>
        <dbReference type="EMBL" id="KMO86073.1"/>
    </source>
</evidence>
<keyword evidence="6" id="KW-1185">Reference proteome</keyword>
<feature type="domain" description="Prohead serine protease" evidence="4">
    <location>
        <begin position="20"/>
        <end position="166"/>
    </location>
</feature>
<name>A0A0J6WV68_9FIRM</name>
<accession>A0A0J6WV68</accession>
<dbReference type="GO" id="GO:0006508">
    <property type="term" value="P:proteolysis"/>
    <property type="evidence" value="ECO:0007669"/>
    <property type="project" value="UniProtKB-KW"/>
</dbReference>
<evidence type="ECO:0000256" key="2">
    <source>
        <dbReference type="ARBA" id="ARBA00022670"/>
    </source>
</evidence>
<keyword evidence="2" id="KW-0645">Protease</keyword>
<evidence type="ECO:0000313" key="6">
    <source>
        <dbReference type="Proteomes" id="UP000036503"/>
    </source>
</evidence>
<comment type="caution">
    <text evidence="5">The sequence shown here is derived from an EMBL/GenBank/DDBJ whole genome shotgun (WGS) entry which is preliminary data.</text>
</comment>
<dbReference type="InterPro" id="IPR054613">
    <property type="entry name" value="Peptidase_S78_dom"/>
</dbReference>
<dbReference type="Pfam" id="PF04586">
    <property type="entry name" value="Peptidase_S78"/>
    <property type="match status" value="1"/>
</dbReference>
<gene>
    <name evidence="5" type="ORF">AB840_10045</name>
</gene>
<dbReference type="AlphaFoldDB" id="A0A0J6WV68"/>
<dbReference type="GO" id="GO:0008233">
    <property type="term" value="F:peptidase activity"/>
    <property type="evidence" value="ECO:0007669"/>
    <property type="project" value="UniProtKB-KW"/>
</dbReference>
<reference evidence="5 6" key="1">
    <citation type="submission" date="2015-06" db="EMBL/GenBank/DDBJ databases">
        <title>Draft genome sequence of beer spoilage bacterium Megasphaera cerevisiae type strain 20462.</title>
        <authorList>
            <person name="Kutumbaka K."/>
            <person name="Pasmowitz J."/>
            <person name="Mategko J."/>
            <person name="Reyes D."/>
            <person name="Friedrich A."/>
            <person name="Han S."/>
            <person name="Martens-Habbena W."/>
            <person name="Neal-McKinney J."/>
            <person name="Janagama H.K."/>
            <person name="Nadala C."/>
            <person name="Samadpour M."/>
        </authorList>
    </citation>
    <scope>NUCLEOTIDE SEQUENCE [LARGE SCALE GENOMIC DNA]</scope>
    <source>
        <strain evidence="5 6">DSM 20462</strain>
    </source>
</reference>
<sequence length="208" mass="23367">MTMNNKEYRSAPLAVADQPEDNQMIVTGYAAVLEQPTVICSIDGINYYEVIDKDAFVGADLSDVPFKYNHSDDFLVLARTRNKTLDLNVDTKGLLIKANLAPIQAGKDVYGLIQRGDIDKMSFGFTVANDSYDSQTRTRRILKFEKIWDVSAVDTPAYDGTSIDVDDGSAISARSYFSAKRDAEKLVQKEQAEQQNKEQRDRLYLMTL</sequence>
<dbReference type="EMBL" id="LEKT01000034">
    <property type="protein sequence ID" value="KMO86073.1"/>
    <property type="molecule type" value="Genomic_DNA"/>
</dbReference>
<dbReference type="InParanoid" id="A0A0J6WV68"/>
<dbReference type="OrthoDB" id="64791at2"/>
<dbReference type="Proteomes" id="UP000036503">
    <property type="component" value="Unassembled WGS sequence"/>
</dbReference>
<organism evidence="5 6">
    <name type="scientific">Megasphaera cerevisiae DSM 20462</name>
    <dbReference type="NCBI Taxonomy" id="1122219"/>
    <lineage>
        <taxon>Bacteria</taxon>
        <taxon>Bacillati</taxon>
        <taxon>Bacillota</taxon>
        <taxon>Negativicutes</taxon>
        <taxon>Veillonellales</taxon>
        <taxon>Veillonellaceae</taxon>
        <taxon>Megasphaera</taxon>
    </lineage>
</organism>
<dbReference type="InterPro" id="IPR006433">
    <property type="entry name" value="Prohead_protease"/>
</dbReference>
<keyword evidence="1" id="KW-1188">Viral release from host cell</keyword>
<protein>
    <recommendedName>
        <fullName evidence="4">Prohead serine protease domain-containing protein</fullName>
    </recommendedName>
</protein>
<dbReference type="NCBIfam" id="TIGR01543">
    <property type="entry name" value="proheadase_HK97"/>
    <property type="match status" value="1"/>
</dbReference>